<protein>
    <submittedName>
        <fullName evidence="3">Cyclin-like protein</fullName>
    </submittedName>
</protein>
<name>A0A1R3L493_9ROSI</name>
<dbReference type="InterPro" id="IPR036915">
    <property type="entry name" value="Cyclin-like_sf"/>
</dbReference>
<feature type="region of interest" description="Disordered" evidence="1">
    <location>
        <begin position="1"/>
        <end position="39"/>
    </location>
</feature>
<keyword evidence="2" id="KW-1133">Transmembrane helix</keyword>
<dbReference type="Gene3D" id="1.10.472.10">
    <property type="entry name" value="Cyclin-like"/>
    <property type="match status" value="1"/>
</dbReference>
<keyword evidence="2" id="KW-0472">Membrane</keyword>
<feature type="transmembrane region" description="Helical" evidence="2">
    <location>
        <begin position="57"/>
        <end position="75"/>
    </location>
</feature>
<evidence type="ECO:0000313" key="4">
    <source>
        <dbReference type="Proteomes" id="UP000187203"/>
    </source>
</evidence>
<evidence type="ECO:0000256" key="1">
    <source>
        <dbReference type="SAM" id="MobiDB-lite"/>
    </source>
</evidence>
<comment type="caution">
    <text evidence="3">The sequence shown here is derived from an EMBL/GenBank/DDBJ whole genome shotgun (WGS) entry which is preliminary data.</text>
</comment>
<accession>A0A1R3L493</accession>
<keyword evidence="2" id="KW-0812">Transmembrane</keyword>
<dbReference type="Proteomes" id="UP000187203">
    <property type="component" value="Unassembled WGS sequence"/>
</dbReference>
<sequence>MSTPDRRSSSTATMTTPAPPIPENPMAEEKSQLSKKRPAFTDVTNQSKKLGRFASEIYFWKWIQMVMMLVFISIARNPISVHTLLMTFKRTCHHLRVIKPKRMPCADFMETIQKDINALMRAVLIDWLVQILQMESAVLNYLKFELTVPTAKVFLRQFVHAAQMINQDCMLGHYALYTDLVCYGTPSSLSDSYWRGVYPKNFNLEI</sequence>
<organism evidence="3 4">
    <name type="scientific">Corchorus olitorius</name>
    <dbReference type="NCBI Taxonomy" id="93759"/>
    <lineage>
        <taxon>Eukaryota</taxon>
        <taxon>Viridiplantae</taxon>
        <taxon>Streptophyta</taxon>
        <taxon>Embryophyta</taxon>
        <taxon>Tracheophyta</taxon>
        <taxon>Spermatophyta</taxon>
        <taxon>Magnoliopsida</taxon>
        <taxon>eudicotyledons</taxon>
        <taxon>Gunneridae</taxon>
        <taxon>Pentapetalae</taxon>
        <taxon>rosids</taxon>
        <taxon>malvids</taxon>
        <taxon>Malvales</taxon>
        <taxon>Malvaceae</taxon>
        <taxon>Grewioideae</taxon>
        <taxon>Apeibeae</taxon>
        <taxon>Corchorus</taxon>
    </lineage>
</organism>
<reference evidence="4" key="1">
    <citation type="submission" date="2013-09" db="EMBL/GenBank/DDBJ databases">
        <title>Corchorus olitorius genome sequencing.</title>
        <authorList>
            <person name="Alam M."/>
            <person name="Haque M.S."/>
            <person name="Islam M.S."/>
            <person name="Emdad E.M."/>
            <person name="Islam M.M."/>
            <person name="Ahmed B."/>
            <person name="Halim A."/>
            <person name="Hossen Q.M.M."/>
            <person name="Hossain M.Z."/>
            <person name="Ahmed R."/>
            <person name="Khan M.M."/>
            <person name="Islam R."/>
            <person name="Rashid M.M."/>
            <person name="Khan S.A."/>
            <person name="Rahman M.S."/>
            <person name="Alam M."/>
            <person name="Yahiya A.S."/>
            <person name="Khan M.S."/>
            <person name="Azam M.S."/>
            <person name="Haque T."/>
            <person name="Lashkar M.Z.H."/>
            <person name="Akhand A.I."/>
            <person name="Morshed G."/>
            <person name="Roy S."/>
            <person name="Uddin K.S."/>
            <person name="Rabeya T."/>
            <person name="Hossain A.S."/>
            <person name="Chowdhury A."/>
            <person name="Snigdha A.R."/>
            <person name="Mortoza M.S."/>
            <person name="Matin S.A."/>
            <person name="Hoque S.M.E."/>
            <person name="Islam M.K."/>
            <person name="Roy D.K."/>
            <person name="Haider R."/>
            <person name="Moosa M.M."/>
            <person name="Elias S.M."/>
            <person name="Hasan A.M."/>
            <person name="Jahan S."/>
            <person name="Shafiuddin M."/>
            <person name="Mahmood N."/>
            <person name="Shommy N.S."/>
        </authorList>
    </citation>
    <scope>NUCLEOTIDE SEQUENCE [LARGE SCALE GENOMIC DNA]</scope>
    <source>
        <strain evidence="4">cv. O-4</strain>
    </source>
</reference>
<dbReference type="STRING" id="93759.A0A1R3L493"/>
<evidence type="ECO:0000313" key="3">
    <source>
        <dbReference type="EMBL" id="OMP14136.1"/>
    </source>
</evidence>
<gene>
    <name evidence="3" type="ORF">COLO4_00263</name>
</gene>
<dbReference type="SUPFAM" id="SSF47954">
    <property type="entry name" value="Cyclin-like"/>
    <property type="match status" value="1"/>
</dbReference>
<proteinExistence type="predicted"/>
<evidence type="ECO:0000256" key="2">
    <source>
        <dbReference type="SAM" id="Phobius"/>
    </source>
</evidence>
<dbReference type="OrthoDB" id="5590282at2759"/>
<dbReference type="AlphaFoldDB" id="A0A1R3L493"/>
<dbReference type="EMBL" id="AWUE01001907">
    <property type="protein sequence ID" value="OMP14136.1"/>
    <property type="molecule type" value="Genomic_DNA"/>
</dbReference>
<keyword evidence="4" id="KW-1185">Reference proteome</keyword>